<keyword evidence="3 7" id="KW-0479">Metal-binding</keyword>
<feature type="binding site" evidence="7">
    <location>
        <position position="106"/>
    </location>
    <ligand>
        <name>Zn(2+)</name>
        <dbReference type="ChEBI" id="CHEBI:29105"/>
        <note>catalytic</note>
    </ligand>
</feature>
<dbReference type="GO" id="GO:0004521">
    <property type="term" value="F:RNA endonuclease activity"/>
    <property type="evidence" value="ECO:0007669"/>
    <property type="project" value="UniProtKB-UniRule"/>
</dbReference>
<dbReference type="InterPro" id="IPR020549">
    <property type="entry name" value="YbeY_CS"/>
</dbReference>
<accession>A0A2H0VEE8</accession>
<dbReference type="Gene3D" id="3.40.390.30">
    <property type="entry name" value="Metalloproteases ('zincins'), catalytic domain"/>
    <property type="match status" value="1"/>
</dbReference>
<reference evidence="9" key="1">
    <citation type="submission" date="2017-09" db="EMBL/GenBank/DDBJ databases">
        <title>Depth-based differentiation of microbial function through sediment-hosted aquifers and enrichment of novel symbionts in the deep terrestrial subsurface.</title>
        <authorList>
            <person name="Probst A.J."/>
            <person name="Ladd B."/>
            <person name="Jarett J.K."/>
            <person name="Geller-Mcgrath D.E."/>
            <person name="Sieber C.M.K."/>
            <person name="Emerson J.B."/>
            <person name="Anantharaman K."/>
            <person name="Thomas B.C."/>
            <person name="Malmstrom R."/>
            <person name="Stieglmeier M."/>
            <person name="Klingl A."/>
            <person name="Woyke T."/>
            <person name="Ryan C.M."/>
            <person name="Banfield J.F."/>
        </authorList>
    </citation>
    <scope>NUCLEOTIDE SEQUENCE [LARGE SCALE GENOMIC DNA]</scope>
</reference>
<evidence type="ECO:0000256" key="1">
    <source>
        <dbReference type="ARBA" id="ARBA00010875"/>
    </source>
</evidence>
<evidence type="ECO:0000256" key="6">
    <source>
        <dbReference type="ARBA" id="ARBA00022833"/>
    </source>
</evidence>
<dbReference type="HAMAP" id="MF_00009">
    <property type="entry name" value="Endoribonucl_YbeY"/>
    <property type="match status" value="1"/>
</dbReference>
<dbReference type="GO" id="GO:0008270">
    <property type="term" value="F:zinc ion binding"/>
    <property type="evidence" value="ECO:0007669"/>
    <property type="project" value="UniProtKB-UniRule"/>
</dbReference>
<evidence type="ECO:0000256" key="3">
    <source>
        <dbReference type="ARBA" id="ARBA00022723"/>
    </source>
</evidence>
<evidence type="ECO:0000313" key="8">
    <source>
        <dbReference type="EMBL" id="PIR97461.1"/>
    </source>
</evidence>
<evidence type="ECO:0000256" key="4">
    <source>
        <dbReference type="ARBA" id="ARBA00022759"/>
    </source>
</evidence>
<keyword evidence="7" id="KW-0698">rRNA processing</keyword>
<sequence>MINLAINYQVKVASKYEALFLNYTKIAFKLLQLKPELDLSVAFVSPLKIKDLNNRYRSKNKATDVLSFEEPEEVVICYQQAKKQARELNKTIQAEVSFLFVHGLLHILGFDHQTDADEKIMNSLTEKILNSAKNN</sequence>
<dbReference type="SUPFAM" id="SSF55486">
    <property type="entry name" value="Metalloproteases ('zincins'), catalytic domain"/>
    <property type="match status" value="1"/>
</dbReference>
<gene>
    <name evidence="7 8" type="primary">ybeY</name>
    <name evidence="8" type="ORF">COT91_01280</name>
</gene>
<dbReference type="InterPro" id="IPR023091">
    <property type="entry name" value="MetalPrtase_cat_dom_sf_prd"/>
</dbReference>
<dbReference type="GO" id="GO:0004222">
    <property type="term" value="F:metalloendopeptidase activity"/>
    <property type="evidence" value="ECO:0007669"/>
    <property type="project" value="InterPro"/>
</dbReference>
<dbReference type="PROSITE" id="PS01306">
    <property type="entry name" value="UPF0054"/>
    <property type="match status" value="1"/>
</dbReference>
<dbReference type="GO" id="GO:0006364">
    <property type="term" value="P:rRNA processing"/>
    <property type="evidence" value="ECO:0007669"/>
    <property type="project" value="UniProtKB-UniRule"/>
</dbReference>
<proteinExistence type="inferred from homology"/>
<dbReference type="NCBIfam" id="TIGR00043">
    <property type="entry name" value="rRNA maturation RNase YbeY"/>
    <property type="match status" value="1"/>
</dbReference>
<name>A0A2H0VEE8_9BACT</name>
<evidence type="ECO:0000256" key="7">
    <source>
        <dbReference type="HAMAP-Rule" id="MF_00009"/>
    </source>
</evidence>
<comment type="cofactor">
    <cofactor evidence="7">
        <name>Zn(2+)</name>
        <dbReference type="ChEBI" id="CHEBI:29105"/>
    </cofactor>
    <text evidence="7">Binds 1 zinc ion.</text>
</comment>
<dbReference type="PANTHER" id="PTHR46986">
    <property type="entry name" value="ENDORIBONUCLEASE YBEY, CHLOROPLASTIC"/>
    <property type="match status" value="1"/>
</dbReference>
<evidence type="ECO:0000256" key="5">
    <source>
        <dbReference type="ARBA" id="ARBA00022801"/>
    </source>
</evidence>
<dbReference type="AlphaFoldDB" id="A0A2H0VEE8"/>
<comment type="subcellular location">
    <subcellularLocation>
        <location evidence="7">Cytoplasm</location>
    </subcellularLocation>
</comment>
<dbReference type="EC" id="3.1.-.-" evidence="7"/>
<comment type="similarity">
    <text evidence="1 7">Belongs to the endoribonuclease YbeY family.</text>
</comment>
<keyword evidence="7" id="KW-0690">Ribosome biogenesis</keyword>
<evidence type="ECO:0000256" key="2">
    <source>
        <dbReference type="ARBA" id="ARBA00022722"/>
    </source>
</evidence>
<dbReference type="Proteomes" id="UP000230557">
    <property type="component" value="Unassembled WGS sequence"/>
</dbReference>
<organism evidence="8 9">
    <name type="scientific">Candidatus Doudnabacteria bacterium CG10_big_fil_rev_8_21_14_0_10_41_10</name>
    <dbReference type="NCBI Taxonomy" id="1974551"/>
    <lineage>
        <taxon>Bacteria</taxon>
        <taxon>Candidatus Doudnaibacteriota</taxon>
    </lineage>
</organism>
<keyword evidence="7" id="KW-0963">Cytoplasm</keyword>
<dbReference type="GO" id="GO:0005737">
    <property type="term" value="C:cytoplasm"/>
    <property type="evidence" value="ECO:0007669"/>
    <property type="project" value="UniProtKB-SubCell"/>
</dbReference>
<comment type="function">
    <text evidence="7">Single strand-specific metallo-endoribonuclease involved in late-stage 70S ribosome quality control and in maturation of the 3' terminus of the 16S rRNA.</text>
</comment>
<dbReference type="PANTHER" id="PTHR46986:SF1">
    <property type="entry name" value="ENDORIBONUCLEASE YBEY, CHLOROPLASTIC"/>
    <property type="match status" value="1"/>
</dbReference>
<comment type="caution">
    <text evidence="8">The sequence shown here is derived from an EMBL/GenBank/DDBJ whole genome shotgun (WGS) entry which is preliminary data.</text>
</comment>
<dbReference type="EMBL" id="PFAJ01000016">
    <property type="protein sequence ID" value="PIR97461.1"/>
    <property type="molecule type" value="Genomic_DNA"/>
</dbReference>
<dbReference type="InterPro" id="IPR002036">
    <property type="entry name" value="YbeY"/>
</dbReference>
<keyword evidence="4 7" id="KW-0255">Endonuclease</keyword>
<feature type="binding site" evidence="7">
    <location>
        <position position="112"/>
    </location>
    <ligand>
        <name>Zn(2+)</name>
        <dbReference type="ChEBI" id="CHEBI:29105"/>
        <note>catalytic</note>
    </ligand>
</feature>
<evidence type="ECO:0000313" key="9">
    <source>
        <dbReference type="Proteomes" id="UP000230557"/>
    </source>
</evidence>
<protein>
    <recommendedName>
        <fullName evidence="7">Endoribonuclease YbeY</fullName>
        <ecNumber evidence="7">3.1.-.-</ecNumber>
    </recommendedName>
</protein>
<keyword evidence="6 7" id="KW-0862">Zinc</keyword>
<feature type="binding site" evidence="7">
    <location>
        <position position="102"/>
    </location>
    <ligand>
        <name>Zn(2+)</name>
        <dbReference type="ChEBI" id="CHEBI:29105"/>
        <note>catalytic</note>
    </ligand>
</feature>
<keyword evidence="2 7" id="KW-0540">Nuclease</keyword>
<dbReference type="Pfam" id="PF02130">
    <property type="entry name" value="YbeY"/>
    <property type="match status" value="1"/>
</dbReference>
<keyword evidence="5 7" id="KW-0378">Hydrolase</keyword>